<keyword evidence="4" id="KW-0274">FAD</keyword>
<dbReference type="InterPro" id="IPR050151">
    <property type="entry name" value="Class-I_Pyr_Nuc-Dis_Oxidored"/>
</dbReference>
<dbReference type="AlphaFoldDB" id="A0A930UF16"/>
<dbReference type="GO" id="GO:0004148">
    <property type="term" value="F:dihydrolipoyl dehydrogenase (NADH) activity"/>
    <property type="evidence" value="ECO:0007669"/>
    <property type="project" value="TreeGrafter"/>
</dbReference>
<gene>
    <name evidence="8" type="ORF">ISN26_00550</name>
</gene>
<dbReference type="Pfam" id="PF02852">
    <property type="entry name" value="Pyr_redox_dim"/>
    <property type="match status" value="1"/>
</dbReference>
<dbReference type="GO" id="GO:0006103">
    <property type="term" value="P:2-oxoglutarate metabolic process"/>
    <property type="evidence" value="ECO:0007669"/>
    <property type="project" value="TreeGrafter"/>
</dbReference>
<keyword evidence="6" id="KW-0520">NAD</keyword>
<evidence type="ECO:0000256" key="2">
    <source>
        <dbReference type="ARBA" id="ARBA00007532"/>
    </source>
</evidence>
<reference evidence="8" key="1">
    <citation type="submission" date="2020-10" db="EMBL/GenBank/DDBJ databases">
        <title>An improved Amphimedon queenslandica hologenome assembly reveals how three proteobacterial symbionts can extend the metabolic phenotypic of their marine sponge host.</title>
        <authorList>
            <person name="Degnan B."/>
            <person name="Degnan S."/>
            <person name="Xiang X."/>
        </authorList>
    </citation>
    <scope>NUCLEOTIDE SEQUENCE</scope>
    <source>
        <strain evidence="8">AqS2</strain>
    </source>
</reference>
<feature type="domain" description="Pyridine nucleotide-disulphide oxidoreductase dimerisation" evidence="7">
    <location>
        <begin position="21"/>
        <end position="99"/>
    </location>
</feature>
<dbReference type="FunFam" id="3.30.390.30:FF:000001">
    <property type="entry name" value="Dihydrolipoyl dehydrogenase"/>
    <property type="match status" value="1"/>
</dbReference>
<evidence type="ECO:0000256" key="3">
    <source>
        <dbReference type="ARBA" id="ARBA00022630"/>
    </source>
</evidence>
<evidence type="ECO:0000256" key="1">
    <source>
        <dbReference type="ARBA" id="ARBA00001974"/>
    </source>
</evidence>
<sequence>FCALNALAAPFFRLKVDWSVVPWCTFTHPEVARAGLNETEAKEQGIPYEVHTYGIDDLDRAIADEEAEGFVKLLVAPDSKGKILGVTIVGAHAGDLLKLGHIINAIHVYPTLAEANKFAASAWKKSTLSPRLLALSERFARWRRGG</sequence>
<dbReference type="SUPFAM" id="SSF55424">
    <property type="entry name" value="FAD/NAD-linked reductases, dimerisation (C-terminal) domain"/>
    <property type="match status" value="1"/>
</dbReference>
<dbReference type="PRINTS" id="PR00411">
    <property type="entry name" value="PNDRDTASEI"/>
</dbReference>
<dbReference type="Proteomes" id="UP000604381">
    <property type="component" value="Unassembled WGS sequence"/>
</dbReference>
<dbReference type="InterPro" id="IPR004099">
    <property type="entry name" value="Pyr_nucl-diS_OxRdtase_dimer"/>
</dbReference>
<evidence type="ECO:0000256" key="5">
    <source>
        <dbReference type="ARBA" id="ARBA00023002"/>
    </source>
</evidence>
<evidence type="ECO:0000259" key="7">
    <source>
        <dbReference type="Pfam" id="PF02852"/>
    </source>
</evidence>
<comment type="cofactor">
    <cofactor evidence="1">
        <name>FAD</name>
        <dbReference type="ChEBI" id="CHEBI:57692"/>
    </cofactor>
</comment>
<name>A0A930UF16_9GAMM</name>
<keyword evidence="3" id="KW-0285">Flavoprotein</keyword>
<dbReference type="PANTHER" id="PTHR22912">
    <property type="entry name" value="DISULFIDE OXIDOREDUCTASE"/>
    <property type="match status" value="1"/>
</dbReference>
<evidence type="ECO:0000256" key="4">
    <source>
        <dbReference type="ARBA" id="ARBA00022827"/>
    </source>
</evidence>
<comment type="caution">
    <text evidence="8">The sequence shown here is derived from an EMBL/GenBank/DDBJ whole genome shotgun (WGS) entry which is preliminary data.</text>
</comment>
<dbReference type="GO" id="GO:0050660">
    <property type="term" value="F:flavin adenine dinucleotide binding"/>
    <property type="evidence" value="ECO:0007669"/>
    <property type="project" value="TreeGrafter"/>
</dbReference>
<dbReference type="InterPro" id="IPR016156">
    <property type="entry name" value="FAD/NAD-linked_Rdtase_dimer_sf"/>
</dbReference>
<evidence type="ECO:0000313" key="8">
    <source>
        <dbReference type="EMBL" id="MBF2734581.1"/>
    </source>
</evidence>
<dbReference type="Gene3D" id="3.30.390.30">
    <property type="match status" value="1"/>
</dbReference>
<organism evidence="8 9">
    <name type="scientific">Candidatus Amphirhobacter heronislandensis</name>
    <dbReference type="NCBI Taxonomy" id="1732024"/>
    <lineage>
        <taxon>Bacteria</taxon>
        <taxon>Pseudomonadati</taxon>
        <taxon>Pseudomonadota</taxon>
        <taxon>Gammaproteobacteria</taxon>
        <taxon>Candidatus Tethybacterales</taxon>
        <taxon>Candidatus Tethybacteraceae</taxon>
        <taxon>Candidatus Amphirhobacter</taxon>
    </lineage>
</organism>
<dbReference type="EMBL" id="JADHEI010000009">
    <property type="protein sequence ID" value="MBF2734581.1"/>
    <property type="molecule type" value="Genomic_DNA"/>
</dbReference>
<dbReference type="PANTHER" id="PTHR22912:SF151">
    <property type="entry name" value="DIHYDROLIPOYL DEHYDROGENASE, MITOCHONDRIAL"/>
    <property type="match status" value="1"/>
</dbReference>
<proteinExistence type="inferred from homology"/>
<feature type="non-terminal residue" evidence="8">
    <location>
        <position position="1"/>
    </location>
</feature>
<evidence type="ECO:0000256" key="6">
    <source>
        <dbReference type="ARBA" id="ARBA00023027"/>
    </source>
</evidence>
<evidence type="ECO:0000313" key="9">
    <source>
        <dbReference type="Proteomes" id="UP000604381"/>
    </source>
</evidence>
<keyword evidence="5" id="KW-0560">Oxidoreductase</keyword>
<keyword evidence="9" id="KW-1185">Reference proteome</keyword>
<protein>
    <submittedName>
        <fullName evidence="8">Pyridine nucleotide-disulfide oxidoreductase</fullName>
    </submittedName>
</protein>
<accession>A0A930UF16</accession>
<comment type="similarity">
    <text evidence="2">Belongs to the class-I pyridine nucleotide-disulfide oxidoreductase family.</text>
</comment>